<dbReference type="RefSeq" id="WP_136865031.1">
    <property type="nucleotide sequence ID" value="NZ_SWCJ01000021.1"/>
</dbReference>
<dbReference type="PANTHER" id="PTHR30118:SF7">
    <property type="entry name" value="TRANSCRIPTIONAL REGULATOR LYSR FAMILY"/>
    <property type="match status" value="1"/>
</dbReference>
<dbReference type="Gene3D" id="1.10.10.10">
    <property type="entry name" value="Winged helix-like DNA-binding domain superfamily/Winged helix DNA-binding domain"/>
    <property type="match status" value="1"/>
</dbReference>
<dbReference type="InterPro" id="IPR005119">
    <property type="entry name" value="LysR_subst-bd"/>
</dbReference>
<organism evidence="6 7">
    <name type="scientific">Ferrimonas aestuarii</name>
    <dbReference type="NCBI Taxonomy" id="2569539"/>
    <lineage>
        <taxon>Bacteria</taxon>
        <taxon>Pseudomonadati</taxon>
        <taxon>Pseudomonadota</taxon>
        <taxon>Gammaproteobacteria</taxon>
        <taxon>Alteromonadales</taxon>
        <taxon>Ferrimonadaceae</taxon>
        <taxon>Ferrimonas</taxon>
    </lineage>
</organism>
<dbReference type="SUPFAM" id="SSF53850">
    <property type="entry name" value="Periplasmic binding protein-like II"/>
    <property type="match status" value="1"/>
</dbReference>
<dbReference type="InterPro" id="IPR000847">
    <property type="entry name" value="LysR_HTH_N"/>
</dbReference>
<gene>
    <name evidence="6" type="ORF">FCL42_19100</name>
</gene>
<evidence type="ECO:0000256" key="2">
    <source>
        <dbReference type="ARBA" id="ARBA00023015"/>
    </source>
</evidence>
<dbReference type="EMBL" id="SWCJ01000021">
    <property type="protein sequence ID" value="TKB50756.1"/>
    <property type="molecule type" value="Genomic_DNA"/>
</dbReference>
<dbReference type="Pfam" id="PF00126">
    <property type="entry name" value="HTH_1"/>
    <property type="match status" value="1"/>
</dbReference>
<keyword evidence="2" id="KW-0805">Transcription regulation</keyword>
<dbReference type="PANTHER" id="PTHR30118">
    <property type="entry name" value="HTH-TYPE TRANSCRIPTIONAL REGULATOR LEUO-RELATED"/>
    <property type="match status" value="1"/>
</dbReference>
<keyword evidence="4" id="KW-0804">Transcription</keyword>
<protein>
    <submittedName>
        <fullName evidence="6">LysR family transcriptional regulator</fullName>
    </submittedName>
</protein>
<proteinExistence type="inferred from homology"/>
<dbReference type="SUPFAM" id="SSF46785">
    <property type="entry name" value="Winged helix' DNA-binding domain"/>
    <property type="match status" value="1"/>
</dbReference>
<name>A0A4U1BI42_9GAMM</name>
<dbReference type="Pfam" id="PF03466">
    <property type="entry name" value="LysR_substrate"/>
    <property type="match status" value="1"/>
</dbReference>
<evidence type="ECO:0000259" key="5">
    <source>
        <dbReference type="PROSITE" id="PS50931"/>
    </source>
</evidence>
<evidence type="ECO:0000256" key="3">
    <source>
        <dbReference type="ARBA" id="ARBA00023125"/>
    </source>
</evidence>
<dbReference type="PROSITE" id="PS50931">
    <property type="entry name" value="HTH_LYSR"/>
    <property type="match status" value="1"/>
</dbReference>
<dbReference type="Proteomes" id="UP000305675">
    <property type="component" value="Unassembled WGS sequence"/>
</dbReference>
<comment type="similarity">
    <text evidence="1">Belongs to the LysR transcriptional regulatory family.</text>
</comment>
<dbReference type="PRINTS" id="PR00039">
    <property type="entry name" value="HTHLYSR"/>
</dbReference>
<dbReference type="InterPro" id="IPR036390">
    <property type="entry name" value="WH_DNA-bd_sf"/>
</dbReference>
<keyword evidence="3" id="KW-0238">DNA-binding</keyword>
<dbReference type="CDD" id="cd08417">
    <property type="entry name" value="PBP2_Nitroaromatics_like"/>
    <property type="match status" value="1"/>
</dbReference>
<dbReference type="OrthoDB" id="8893795at2"/>
<reference evidence="6 7" key="1">
    <citation type="submission" date="2019-04" db="EMBL/GenBank/DDBJ databases">
        <authorList>
            <person name="Hwang J.C."/>
        </authorList>
    </citation>
    <scope>NUCLEOTIDE SEQUENCE [LARGE SCALE GENOMIC DNA]</scope>
    <source>
        <strain evidence="6 7">IMCC35002</strain>
    </source>
</reference>
<dbReference type="GO" id="GO:0003700">
    <property type="term" value="F:DNA-binding transcription factor activity"/>
    <property type="evidence" value="ECO:0007669"/>
    <property type="project" value="InterPro"/>
</dbReference>
<feature type="domain" description="HTH lysR-type" evidence="5">
    <location>
        <begin position="5"/>
        <end position="62"/>
    </location>
</feature>
<keyword evidence="7" id="KW-1185">Reference proteome</keyword>
<dbReference type="GO" id="GO:0003677">
    <property type="term" value="F:DNA binding"/>
    <property type="evidence" value="ECO:0007669"/>
    <property type="project" value="UniProtKB-KW"/>
</dbReference>
<dbReference type="AlphaFoldDB" id="A0A4U1BI42"/>
<accession>A0A4U1BI42</accession>
<evidence type="ECO:0000313" key="6">
    <source>
        <dbReference type="EMBL" id="TKB50756.1"/>
    </source>
</evidence>
<dbReference type="InterPro" id="IPR050389">
    <property type="entry name" value="LysR-type_TF"/>
</dbReference>
<evidence type="ECO:0000256" key="1">
    <source>
        <dbReference type="ARBA" id="ARBA00009437"/>
    </source>
</evidence>
<dbReference type="Gene3D" id="3.40.190.10">
    <property type="entry name" value="Periplasmic binding protein-like II"/>
    <property type="match status" value="2"/>
</dbReference>
<sequence length="318" mass="36136">MSAHTDLNLLRTLLTLIEEQSVSRTAERLFLSQSAVSKQLTKLRQQFNDPLFKRHPKGLKPTPRARILEPKLRHWLALSEEIIEPQGFDPSTSQRQFRIALNETSFVTLLPKFLAPLMKAAPGIKLKTLDWEAVTMAGLCKGRADLALFARDVDERAPWAHQIAAIPKNLCYQPLVEERHICLVRQGHPVLEHPWDLSVYLTQQHVKMDCEGSEHWLLDRVLAEQGHTLEVGMVTSDFHSAAVLTQHSDMVFTCTQGFGNQVADTHDLVKLPLPVKLQPSFKLIAWPQSIDADPAHRWLREFVAQYCLEEAAEMAPRN</sequence>
<dbReference type="InterPro" id="IPR036388">
    <property type="entry name" value="WH-like_DNA-bd_sf"/>
</dbReference>
<comment type="caution">
    <text evidence="6">The sequence shown here is derived from an EMBL/GenBank/DDBJ whole genome shotgun (WGS) entry which is preliminary data.</text>
</comment>
<evidence type="ECO:0000313" key="7">
    <source>
        <dbReference type="Proteomes" id="UP000305675"/>
    </source>
</evidence>
<dbReference type="InterPro" id="IPR037402">
    <property type="entry name" value="YidZ_PBP2"/>
</dbReference>
<evidence type="ECO:0000256" key="4">
    <source>
        <dbReference type="ARBA" id="ARBA00023163"/>
    </source>
</evidence>